<protein>
    <recommendedName>
        <fullName evidence="4">DNA primase/helicase</fullName>
    </recommendedName>
</protein>
<organism evidence="2 3">
    <name type="scientific">Prosthecobacter algae</name>
    <dbReference type="NCBI Taxonomy" id="1144682"/>
    <lineage>
        <taxon>Bacteria</taxon>
        <taxon>Pseudomonadati</taxon>
        <taxon>Verrucomicrobiota</taxon>
        <taxon>Verrucomicrobiia</taxon>
        <taxon>Verrucomicrobiales</taxon>
        <taxon>Verrucomicrobiaceae</taxon>
        <taxon>Prosthecobacter</taxon>
    </lineage>
</organism>
<keyword evidence="3" id="KW-1185">Reference proteome</keyword>
<comment type="caution">
    <text evidence="2">The sequence shown here is derived from an EMBL/GenBank/DDBJ whole genome shotgun (WGS) entry which is preliminary data.</text>
</comment>
<feature type="compositionally biased region" description="Basic and acidic residues" evidence="1">
    <location>
        <begin position="544"/>
        <end position="557"/>
    </location>
</feature>
<dbReference type="RefSeq" id="WP_345736209.1">
    <property type="nucleotide sequence ID" value="NZ_BAABIA010000003.1"/>
</dbReference>
<accession>A0ABP9P501</accession>
<evidence type="ECO:0000313" key="3">
    <source>
        <dbReference type="Proteomes" id="UP001499852"/>
    </source>
</evidence>
<dbReference type="Proteomes" id="UP001499852">
    <property type="component" value="Unassembled WGS sequence"/>
</dbReference>
<proteinExistence type="predicted"/>
<evidence type="ECO:0000256" key="1">
    <source>
        <dbReference type="SAM" id="MobiDB-lite"/>
    </source>
</evidence>
<reference evidence="3" key="1">
    <citation type="journal article" date="2019" name="Int. J. Syst. Evol. Microbiol.">
        <title>The Global Catalogue of Microorganisms (GCM) 10K type strain sequencing project: providing services to taxonomists for standard genome sequencing and annotation.</title>
        <authorList>
            <consortium name="The Broad Institute Genomics Platform"/>
            <consortium name="The Broad Institute Genome Sequencing Center for Infectious Disease"/>
            <person name="Wu L."/>
            <person name="Ma J."/>
        </authorList>
    </citation>
    <scope>NUCLEOTIDE SEQUENCE [LARGE SCALE GENOMIC DNA]</scope>
    <source>
        <strain evidence="3">JCM 18053</strain>
    </source>
</reference>
<sequence length="608" mass="68831">MSDELPTDDTLEEMAERLRPMHELADVTLPDEAAKAAPTLYVGTEKSRPPAYRLADELGKLIGGKQMLFLRNDIIVTIDPVTGSCREMTPHEFVTWVVQRAGVILIKGRTTDDDGKSKIIEGDLGVDLARVILASPNFRLKLPIVEAINRVRMPAFRDELDERDNLKRKGFKKLVLLAEGYDAHTRTYTLMGGHFQADLDPDVATAWLAHLLRDFQWGDETRSRSVFVQFFITLFCRSLYIGRAPFGVFVSNLPGSGKSKLAQLCIEPVEGAVGAPSGWNIEDKQETRKEMDAAAQDFASYLWFDDVDRIKVRSTDLNRFVTSKTWACRVMGTSQRFKGSLRALVLMTGNGLTVDDNLERRTLWVDLFARMKASERPIAADRIELNEQFFEDESNMKHCLAVMWSMVRHWDESGRPRTKQRSIEGFDSWCEVVASIADCCGFWKGLAPYEAPDGGNQEGREWKVLATALIDEYCIAKKADKAEVTMRDVIRTARLHGLFQDVLGSLDQVMTDLDERVGLKKWKWKEVADPEYDEEEVGSFPTREPTEADKRRQAAEWTDKSMDSTWAKRFRKSAVAGQFFQGKDGRMYEFGDRGASRKSKFVLAAVGV</sequence>
<dbReference type="EMBL" id="BAABIA010000003">
    <property type="protein sequence ID" value="GAA5139323.1"/>
    <property type="molecule type" value="Genomic_DNA"/>
</dbReference>
<gene>
    <name evidence="2" type="ORF">GCM10023213_19820</name>
</gene>
<evidence type="ECO:0008006" key="4">
    <source>
        <dbReference type="Google" id="ProtNLM"/>
    </source>
</evidence>
<evidence type="ECO:0000313" key="2">
    <source>
        <dbReference type="EMBL" id="GAA5139323.1"/>
    </source>
</evidence>
<name>A0ABP9P501_9BACT</name>
<feature type="region of interest" description="Disordered" evidence="1">
    <location>
        <begin position="534"/>
        <end position="557"/>
    </location>
</feature>